<dbReference type="SMART" id="SM00363">
    <property type="entry name" value="S4"/>
    <property type="match status" value="1"/>
</dbReference>
<organism evidence="14 15">
    <name type="scientific">Lampropedia aestuarii</name>
    <dbReference type="NCBI Taxonomy" id="2562762"/>
    <lineage>
        <taxon>Bacteria</taxon>
        <taxon>Pseudomonadati</taxon>
        <taxon>Pseudomonadota</taxon>
        <taxon>Betaproteobacteria</taxon>
        <taxon>Burkholderiales</taxon>
        <taxon>Comamonadaceae</taxon>
        <taxon>Lampropedia</taxon>
    </lineage>
</organism>
<name>A0A4S5BLQ6_9BURK</name>
<keyword evidence="1" id="KW-0413">Isomerase</keyword>
<feature type="compositionally biased region" description="Polar residues" evidence="12">
    <location>
        <begin position="96"/>
        <end position="112"/>
    </location>
</feature>
<dbReference type="PANTHER" id="PTHR47683">
    <property type="entry name" value="PSEUDOURIDINE SYNTHASE FAMILY PROTEIN-RELATED"/>
    <property type="match status" value="1"/>
</dbReference>
<dbReference type="AlphaFoldDB" id="A0A4S5BLQ6"/>
<dbReference type="SUPFAM" id="SSF55174">
    <property type="entry name" value="Alpha-L RNA-binding motif"/>
    <property type="match status" value="1"/>
</dbReference>
<feature type="compositionally biased region" description="Basic and acidic residues" evidence="12">
    <location>
        <begin position="174"/>
        <end position="183"/>
    </location>
</feature>
<dbReference type="Proteomes" id="UP000306236">
    <property type="component" value="Unassembled WGS sequence"/>
</dbReference>
<dbReference type="PROSITE" id="PS50889">
    <property type="entry name" value="S4"/>
    <property type="match status" value="1"/>
</dbReference>
<feature type="compositionally biased region" description="Polar residues" evidence="12">
    <location>
        <begin position="159"/>
        <end position="173"/>
    </location>
</feature>
<dbReference type="Gene3D" id="3.30.2350.10">
    <property type="entry name" value="Pseudouridine synthase"/>
    <property type="match status" value="1"/>
</dbReference>
<feature type="compositionally biased region" description="Basic and acidic residues" evidence="12">
    <location>
        <begin position="235"/>
        <end position="244"/>
    </location>
</feature>
<comment type="caution">
    <text evidence="14">The sequence shown here is derived from an EMBL/GenBank/DDBJ whole genome shotgun (WGS) entry which is preliminary data.</text>
</comment>
<gene>
    <name evidence="14" type="ORF">E8K88_09345</name>
</gene>
<dbReference type="OrthoDB" id="9807213at2"/>
<evidence type="ECO:0000256" key="6">
    <source>
        <dbReference type="ARBA" id="ARBA00041420"/>
    </source>
</evidence>
<keyword evidence="11" id="KW-0694">RNA-binding</keyword>
<keyword evidence="15" id="KW-1185">Reference proteome</keyword>
<evidence type="ECO:0000256" key="9">
    <source>
        <dbReference type="ARBA" id="ARBA00042890"/>
    </source>
</evidence>
<protein>
    <recommendedName>
        <fullName evidence="5">Dual-specificity RNA pseudouridine synthase RluF</fullName>
        <ecNumber evidence="4">5.4.99.21</ecNumber>
    </recommendedName>
    <alternativeName>
        <fullName evidence="7">23S rRNA pseudouridine(2604) synthase</fullName>
    </alternativeName>
    <alternativeName>
        <fullName evidence="9">Ribosomal large subunit pseudouridine synthase F</fullName>
    </alternativeName>
    <alternativeName>
        <fullName evidence="8">rRNA pseudouridylate synthase F</fullName>
    </alternativeName>
    <alternativeName>
        <fullName evidence="10">rRNA-uridine isomerase F</fullName>
    </alternativeName>
    <alternativeName>
        <fullName evidence="6">tRNA(Tyr) pseudouridine(35) synthase</fullName>
    </alternativeName>
</protein>
<dbReference type="EC" id="5.4.99.21" evidence="4"/>
<sequence length="542" mass="59567">MTAPTPPERPTLTLSKTATPAEGSAPASRSTPRNQAGASKGQTGNAWAKPQRQTNTPRANTLRLDGSAPASNTPKQPAKPAGAPARPFSQPKGAESRSTPRNQTGAYGSFNRQDNRPTDDAWGKPQRQDNAPRGGNNRFDAPAPSNHDSRPARAPAGRSTPQNQTRAYGSFNRQDNRPTDDAWGKPQRQDNAPRGGNNRFDAPAPSNHDSRPARAPAGRSTPQNQTRAYGSFNRQDNRPADDAWSKPQRQGGAPRGGDRHFDAPTPRNNEYKRPAAQTPRQAPAASAEGVRLNKYLADQQWCSRREADQWIERGWVTINGKPVEMGQRVQEGDRVHVAAVAHEHQAQLSTIILHKPVGYVSGQAEDGHQPALVLITEQNQWQQGGLTQRKNPRSLMGFAPAGRLDIDSTGILILTQDGRMARHIIGEMSEVDKEYLVRVSYAAPDNQTISVDVQSHFPAEQLALLRHGLSLDGVALKPAEVDWQNPEQLRFVLREGKKRQIRRMCEQVGLHVTALKRVRIGQLALGMLPPGQWRYLGEHETI</sequence>
<evidence type="ECO:0000259" key="13">
    <source>
        <dbReference type="SMART" id="SM00363"/>
    </source>
</evidence>
<dbReference type="InterPro" id="IPR002942">
    <property type="entry name" value="S4_RNA-bd"/>
</dbReference>
<feature type="compositionally biased region" description="Low complexity" evidence="12">
    <location>
        <begin position="274"/>
        <end position="287"/>
    </location>
</feature>
<comment type="catalytic activity">
    <reaction evidence="2">
        <text>uridine(35) in tRNA(Tyr) = pseudouridine(35) in tRNA(Tyr)</text>
        <dbReference type="Rhea" id="RHEA:60556"/>
        <dbReference type="Rhea" id="RHEA-COMP:15607"/>
        <dbReference type="Rhea" id="RHEA-COMP:15608"/>
        <dbReference type="ChEBI" id="CHEBI:65314"/>
        <dbReference type="ChEBI" id="CHEBI:65315"/>
    </reaction>
</comment>
<dbReference type="InterPro" id="IPR050343">
    <property type="entry name" value="RsuA_PseudoU_synthase"/>
</dbReference>
<dbReference type="InterPro" id="IPR020103">
    <property type="entry name" value="PsdUridine_synth_cat_dom_sf"/>
</dbReference>
<dbReference type="GO" id="GO:0003723">
    <property type="term" value="F:RNA binding"/>
    <property type="evidence" value="ECO:0007669"/>
    <property type="project" value="UniProtKB-KW"/>
</dbReference>
<feature type="domain" description="RNA-binding S4" evidence="13">
    <location>
        <begin position="290"/>
        <end position="346"/>
    </location>
</feature>
<feature type="region of interest" description="Disordered" evidence="12">
    <location>
        <begin position="1"/>
        <end position="288"/>
    </location>
</feature>
<evidence type="ECO:0000256" key="10">
    <source>
        <dbReference type="ARBA" id="ARBA00043147"/>
    </source>
</evidence>
<feature type="compositionally biased region" description="Polar residues" evidence="12">
    <location>
        <begin position="27"/>
        <end position="59"/>
    </location>
</feature>
<dbReference type="GO" id="GO:0000455">
    <property type="term" value="P:enzyme-directed rRNA pseudouridine synthesis"/>
    <property type="evidence" value="ECO:0007669"/>
    <property type="project" value="UniProtKB-ARBA"/>
</dbReference>
<evidence type="ECO:0000256" key="8">
    <source>
        <dbReference type="ARBA" id="ARBA00042843"/>
    </source>
</evidence>
<dbReference type="Gene3D" id="3.10.290.10">
    <property type="entry name" value="RNA-binding S4 domain"/>
    <property type="match status" value="1"/>
</dbReference>
<evidence type="ECO:0000256" key="12">
    <source>
        <dbReference type="SAM" id="MobiDB-lite"/>
    </source>
</evidence>
<reference evidence="14 15" key="1">
    <citation type="submission" date="2019-04" db="EMBL/GenBank/DDBJ databases">
        <title>Lampropedia sp YIM MLB12 draf genome.</title>
        <authorList>
            <person name="Wang Y.-X."/>
        </authorList>
    </citation>
    <scope>NUCLEOTIDE SEQUENCE [LARGE SCALE GENOMIC DNA]</scope>
    <source>
        <strain evidence="14 15">YIM MLB12</strain>
    </source>
</reference>
<accession>A0A4S5BLQ6</accession>
<evidence type="ECO:0000256" key="2">
    <source>
        <dbReference type="ARBA" id="ARBA00036390"/>
    </source>
</evidence>
<dbReference type="CDD" id="cd00165">
    <property type="entry name" value="S4"/>
    <property type="match status" value="1"/>
</dbReference>
<evidence type="ECO:0000256" key="5">
    <source>
        <dbReference type="ARBA" id="ARBA00039989"/>
    </source>
</evidence>
<evidence type="ECO:0000256" key="4">
    <source>
        <dbReference type="ARBA" id="ARBA00038922"/>
    </source>
</evidence>
<dbReference type="Pfam" id="PF00849">
    <property type="entry name" value="PseudoU_synth_2"/>
    <property type="match status" value="1"/>
</dbReference>
<dbReference type="SUPFAM" id="SSF55120">
    <property type="entry name" value="Pseudouridine synthase"/>
    <property type="match status" value="1"/>
</dbReference>
<evidence type="ECO:0000256" key="7">
    <source>
        <dbReference type="ARBA" id="ARBA00041697"/>
    </source>
</evidence>
<feature type="compositionally biased region" description="Polar residues" evidence="12">
    <location>
        <begin position="220"/>
        <end position="234"/>
    </location>
</feature>
<evidence type="ECO:0000313" key="14">
    <source>
        <dbReference type="EMBL" id="THJ33477.1"/>
    </source>
</evidence>
<dbReference type="RefSeq" id="WP_136406402.1">
    <property type="nucleotide sequence ID" value="NZ_SSWX01000010.1"/>
</dbReference>
<evidence type="ECO:0000256" key="1">
    <source>
        <dbReference type="ARBA" id="ARBA00023235"/>
    </source>
</evidence>
<feature type="compositionally biased region" description="Low complexity" evidence="12">
    <location>
        <begin position="74"/>
        <end position="87"/>
    </location>
</feature>
<evidence type="ECO:0000313" key="15">
    <source>
        <dbReference type="Proteomes" id="UP000306236"/>
    </source>
</evidence>
<feature type="compositionally biased region" description="Basic and acidic residues" evidence="12">
    <location>
        <begin position="113"/>
        <end position="122"/>
    </location>
</feature>
<dbReference type="InterPro" id="IPR006145">
    <property type="entry name" value="PsdUridine_synth_RsuA/RluA"/>
</dbReference>
<dbReference type="Pfam" id="PF01479">
    <property type="entry name" value="S4"/>
    <property type="match status" value="1"/>
</dbReference>
<comment type="catalytic activity">
    <reaction evidence="3">
        <text>uridine(2604) in 23S rRNA = pseudouridine(2604) in 23S rRNA</text>
        <dbReference type="Rhea" id="RHEA:38875"/>
        <dbReference type="Rhea" id="RHEA-COMP:10093"/>
        <dbReference type="Rhea" id="RHEA-COMP:10094"/>
        <dbReference type="ChEBI" id="CHEBI:65314"/>
        <dbReference type="ChEBI" id="CHEBI:65315"/>
        <dbReference type="EC" id="5.4.99.21"/>
    </reaction>
</comment>
<dbReference type="EMBL" id="SSWX01000010">
    <property type="protein sequence ID" value="THJ33477.1"/>
    <property type="molecule type" value="Genomic_DNA"/>
</dbReference>
<dbReference type="InterPro" id="IPR036986">
    <property type="entry name" value="S4_RNA-bd_sf"/>
</dbReference>
<evidence type="ECO:0000256" key="11">
    <source>
        <dbReference type="PROSITE-ProRule" id="PRU00182"/>
    </source>
</evidence>
<dbReference type="PANTHER" id="PTHR47683:SF2">
    <property type="entry name" value="RNA-BINDING S4 DOMAIN-CONTAINING PROTEIN"/>
    <property type="match status" value="1"/>
</dbReference>
<dbReference type="GO" id="GO:0160138">
    <property type="term" value="F:23S rRNA pseudouridine(2604) synthase activity"/>
    <property type="evidence" value="ECO:0007669"/>
    <property type="project" value="UniProtKB-EC"/>
</dbReference>
<proteinExistence type="predicted"/>
<evidence type="ECO:0000256" key="3">
    <source>
        <dbReference type="ARBA" id="ARBA00036535"/>
    </source>
</evidence>